<keyword evidence="3" id="KW-0813">Transport</keyword>
<comment type="similarity">
    <text evidence="2">Belongs to the CPA3 antiporters (TC 2.A.63) subunit F family.</text>
</comment>
<dbReference type="STRING" id="1029756.W911_03155"/>
<reference evidence="9 10" key="1">
    <citation type="journal article" date="2014" name="Genome Announc.">
        <title>Complete Genome Sequence of Hyphomicrobium nitrativorans Strain NL23, a Denitrifying Bacterium Isolated from Biofilm of a Methanol-Fed Denitrification System Treating Seawater at the Montreal Biodome.</title>
        <authorList>
            <person name="Martineau C."/>
            <person name="Villeneuve C."/>
            <person name="Mauffrey F."/>
            <person name="Villemur R."/>
        </authorList>
    </citation>
    <scope>NUCLEOTIDE SEQUENCE [LARGE SCALE GENOMIC DNA]</scope>
    <source>
        <strain evidence="9">NL23</strain>
    </source>
</reference>
<dbReference type="KEGG" id="hni:W911_03155"/>
<name>V5SCE0_9HYPH</name>
<keyword evidence="6 8" id="KW-1133">Transmembrane helix</keyword>
<dbReference type="RefSeq" id="WP_023786052.1">
    <property type="nucleotide sequence ID" value="NC_022997.1"/>
</dbReference>
<dbReference type="PANTHER" id="PTHR34702:SF1">
    <property type="entry name" value="NA(+)_H(+) ANTIPORTER SUBUNIT F"/>
    <property type="match status" value="1"/>
</dbReference>
<evidence type="ECO:0000256" key="8">
    <source>
        <dbReference type="SAM" id="Phobius"/>
    </source>
</evidence>
<dbReference type="AlphaFoldDB" id="V5SCE0"/>
<evidence type="ECO:0000256" key="1">
    <source>
        <dbReference type="ARBA" id="ARBA00004651"/>
    </source>
</evidence>
<evidence type="ECO:0000256" key="6">
    <source>
        <dbReference type="ARBA" id="ARBA00022989"/>
    </source>
</evidence>
<feature type="transmembrane region" description="Helical" evidence="8">
    <location>
        <begin position="65"/>
        <end position="87"/>
    </location>
</feature>
<dbReference type="EMBL" id="CP006912">
    <property type="protein sequence ID" value="AHB47639.1"/>
    <property type="molecule type" value="Genomic_DNA"/>
</dbReference>
<organism evidence="9 10">
    <name type="scientific">Hyphomicrobium nitrativorans NL23</name>
    <dbReference type="NCBI Taxonomy" id="1029756"/>
    <lineage>
        <taxon>Bacteria</taxon>
        <taxon>Pseudomonadati</taxon>
        <taxon>Pseudomonadota</taxon>
        <taxon>Alphaproteobacteria</taxon>
        <taxon>Hyphomicrobiales</taxon>
        <taxon>Hyphomicrobiaceae</taxon>
        <taxon>Hyphomicrobium</taxon>
    </lineage>
</organism>
<accession>V5SCE0</accession>
<feature type="transmembrane region" description="Helical" evidence="8">
    <location>
        <begin position="6"/>
        <end position="27"/>
    </location>
</feature>
<dbReference type="GO" id="GO:0015385">
    <property type="term" value="F:sodium:proton antiporter activity"/>
    <property type="evidence" value="ECO:0007669"/>
    <property type="project" value="TreeGrafter"/>
</dbReference>
<sequence>MSGVAALEIAAIIAGVLLAAAAVCAALRIVRGPSTPDRVVALDMLSLIGVAVAGLAVLVSGSTAFVDVALGVALVGFLAVVALASFIERGAIRDDDNEDAP</sequence>
<keyword evidence="10" id="KW-1185">Reference proteome</keyword>
<comment type="subcellular location">
    <subcellularLocation>
        <location evidence="1">Cell membrane</location>
        <topology evidence="1">Multi-pass membrane protein</topology>
    </subcellularLocation>
</comment>
<evidence type="ECO:0000256" key="2">
    <source>
        <dbReference type="ARBA" id="ARBA00009212"/>
    </source>
</evidence>
<dbReference type="PANTHER" id="PTHR34702">
    <property type="entry name" value="NA(+)/H(+) ANTIPORTER SUBUNIT F1"/>
    <property type="match status" value="1"/>
</dbReference>
<dbReference type="HOGENOM" id="CLU_125825_1_2_5"/>
<dbReference type="GO" id="GO:0005886">
    <property type="term" value="C:plasma membrane"/>
    <property type="evidence" value="ECO:0007669"/>
    <property type="project" value="UniProtKB-SubCell"/>
</dbReference>
<protein>
    <submittedName>
        <fullName evidence="9">pH regulation protein F</fullName>
    </submittedName>
</protein>
<evidence type="ECO:0000256" key="5">
    <source>
        <dbReference type="ARBA" id="ARBA00022692"/>
    </source>
</evidence>
<proteinExistence type="inferred from homology"/>
<dbReference type="Pfam" id="PF04066">
    <property type="entry name" value="MrpF_PhaF"/>
    <property type="match status" value="1"/>
</dbReference>
<gene>
    <name evidence="9" type="ORF">W911_03155</name>
</gene>
<evidence type="ECO:0000256" key="7">
    <source>
        <dbReference type="ARBA" id="ARBA00023136"/>
    </source>
</evidence>
<keyword evidence="7 8" id="KW-0472">Membrane</keyword>
<dbReference type="InterPro" id="IPR007208">
    <property type="entry name" value="MrpF/PhaF-like"/>
</dbReference>
<keyword evidence="4" id="KW-1003">Cell membrane</keyword>
<keyword evidence="5 8" id="KW-0812">Transmembrane</keyword>
<evidence type="ECO:0000256" key="4">
    <source>
        <dbReference type="ARBA" id="ARBA00022475"/>
    </source>
</evidence>
<dbReference type="Proteomes" id="UP000018542">
    <property type="component" value="Chromosome"/>
</dbReference>
<dbReference type="PATRIC" id="fig|1029756.8.peg.663"/>
<evidence type="ECO:0000313" key="9">
    <source>
        <dbReference type="EMBL" id="AHB47639.1"/>
    </source>
</evidence>
<evidence type="ECO:0000256" key="3">
    <source>
        <dbReference type="ARBA" id="ARBA00022448"/>
    </source>
</evidence>
<feature type="transmembrane region" description="Helical" evidence="8">
    <location>
        <begin position="39"/>
        <end position="59"/>
    </location>
</feature>
<evidence type="ECO:0000313" key="10">
    <source>
        <dbReference type="Proteomes" id="UP000018542"/>
    </source>
</evidence>